<proteinExistence type="predicted"/>
<organism evidence="1 2">
    <name type="scientific">Clostridium oceanicum</name>
    <dbReference type="NCBI Taxonomy" id="1543"/>
    <lineage>
        <taxon>Bacteria</taxon>
        <taxon>Bacillati</taxon>
        <taxon>Bacillota</taxon>
        <taxon>Clostridia</taxon>
        <taxon>Eubacteriales</taxon>
        <taxon>Clostridiaceae</taxon>
        <taxon>Clostridium</taxon>
    </lineage>
</organism>
<name>A0ABN1JC15_9CLOT</name>
<keyword evidence="2" id="KW-1185">Reference proteome</keyword>
<reference evidence="1 2" key="1">
    <citation type="journal article" date="2019" name="Int. J. Syst. Evol. Microbiol.">
        <title>The Global Catalogue of Microorganisms (GCM) 10K type strain sequencing project: providing services to taxonomists for standard genome sequencing and annotation.</title>
        <authorList>
            <consortium name="The Broad Institute Genomics Platform"/>
            <consortium name="The Broad Institute Genome Sequencing Center for Infectious Disease"/>
            <person name="Wu L."/>
            <person name="Ma J."/>
        </authorList>
    </citation>
    <scope>NUCLEOTIDE SEQUENCE [LARGE SCALE GENOMIC DNA]</scope>
    <source>
        <strain evidence="1 2">JCM 1407</strain>
    </source>
</reference>
<evidence type="ECO:0000313" key="1">
    <source>
        <dbReference type="EMBL" id="GAA0735342.1"/>
    </source>
</evidence>
<dbReference type="RefSeq" id="WP_343759273.1">
    <property type="nucleotide sequence ID" value="NZ_BAAACG010000006.1"/>
</dbReference>
<evidence type="ECO:0000313" key="2">
    <source>
        <dbReference type="Proteomes" id="UP001501510"/>
    </source>
</evidence>
<accession>A0ABN1JC15</accession>
<dbReference type="Proteomes" id="UP001501510">
    <property type="component" value="Unassembled WGS sequence"/>
</dbReference>
<dbReference type="EMBL" id="BAAACG010000006">
    <property type="protein sequence ID" value="GAA0735342.1"/>
    <property type="molecule type" value="Genomic_DNA"/>
</dbReference>
<protein>
    <submittedName>
        <fullName evidence="1">Uncharacterized protein</fullName>
    </submittedName>
</protein>
<comment type="caution">
    <text evidence="1">The sequence shown here is derived from an EMBL/GenBank/DDBJ whole genome shotgun (WGS) entry which is preliminary data.</text>
</comment>
<gene>
    <name evidence="1" type="ORF">GCM10008906_08930</name>
</gene>
<sequence>MIVTTWNNGSYNSSGSGYGVRISKLNRAEFFNESWDKVVIHIGEVENTVDIHINNTFWGKCPELRSIEIGKYLIKKGLNTWEKGNPHRVLLIHKHNNEFILKVDN</sequence>